<dbReference type="RefSeq" id="WP_139149654.1">
    <property type="nucleotide sequence ID" value="NZ_FMVF01000010.1"/>
</dbReference>
<feature type="domain" description="Secretion system C-terminal sorting" evidence="2">
    <location>
        <begin position="287"/>
        <end position="353"/>
    </location>
</feature>
<keyword evidence="4" id="KW-1185">Reference proteome</keyword>
<feature type="non-terminal residue" evidence="3">
    <location>
        <position position="1"/>
    </location>
</feature>
<dbReference type="EMBL" id="FMVF01000010">
    <property type="protein sequence ID" value="SCY77572.1"/>
    <property type="molecule type" value="Genomic_DNA"/>
</dbReference>
<proteinExistence type="predicted"/>
<dbReference type="AlphaFoldDB" id="A0A1G5IND1"/>
<evidence type="ECO:0000313" key="4">
    <source>
        <dbReference type="Proteomes" id="UP000199354"/>
    </source>
</evidence>
<dbReference type="OrthoDB" id="1363275at2"/>
<dbReference type="STRING" id="490189.SAMN02927903_02342"/>
<dbReference type="Proteomes" id="UP000199354">
    <property type="component" value="Unassembled WGS sequence"/>
</dbReference>
<organism evidence="3 4">
    <name type="scientific">Flavobacterium caeni</name>
    <dbReference type="NCBI Taxonomy" id="490189"/>
    <lineage>
        <taxon>Bacteria</taxon>
        <taxon>Pseudomonadati</taxon>
        <taxon>Bacteroidota</taxon>
        <taxon>Flavobacteriia</taxon>
        <taxon>Flavobacteriales</taxon>
        <taxon>Flavobacteriaceae</taxon>
        <taxon>Flavobacterium</taxon>
    </lineage>
</organism>
<dbReference type="InterPro" id="IPR026444">
    <property type="entry name" value="Secre_tail"/>
</dbReference>
<dbReference type="Pfam" id="PF18962">
    <property type="entry name" value="Por_Secre_tail"/>
    <property type="match status" value="1"/>
</dbReference>
<dbReference type="NCBIfam" id="TIGR04183">
    <property type="entry name" value="Por_Secre_tail"/>
    <property type="match status" value="1"/>
</dbReference>
<evidence type="ECO:0000313" key="3">
    <source>
        <dbReference type="EMBL" id="SCY77572.1"/>
    </source>
</evidence>
<evidence type="ECO:0000256" key="1">
    <source>
        <dbReference type="ARBA" id="ARBA00022729"/>
    </source>
</evidence>
<sequence length="359" mass="38141">TVGGHQITGYRIRITNGSEVQTIEKNVPHFTIPQFPSHAYATTYTVEIQLQRAGIWQASWGASCLVSTPAILVDGGAGSVNPSQCGITLASINTLIATTSLQGVTGYRFRISDLTNPTGPNAVQTIDRTQNWFSLQMLARYNYGTEYRIEVAVKTTGTFGGYGAACELSSPAAPTLVNCGGTVAAKHTPIASTSVSGATQYRFQVVRASDLASATLDRSTNFFNFNMIPVSLYTAGATYNVRVAVMTAGTCSPFGDACEIMAPGAAAKPQVVTEDSSLEAVARISAYPNPFVQDFAIESTGSTQSAMSVKVYDMLGRLVEEGQVGSESAVRFGSQYPSGVYNVIVTNGQNVKTLRMVKR</sequence>
<keyword evidence="1" id="KW-0732">Signal</keyword>
<protein>
    <submittedName>
        <fullName evidence="3">Por secretion system C-terminal sorting domain-containing protein</fullName>
    </submittedName>
</protein>
<accession>A0A1G5IND1</accession>
<reference evidence="3 4" key="1">
    <citation type="submission" date="2016-10" db="EMBL/GenBank/DDBJ databases">
        <authorList>
            <person name="de Groot N.N."/>
        </authorList>
    </citation>
    <scope>NUCLEOTIDE SEQUENCE [LARGE SCALE GENOMIC DNA]</scope>
    <source>
        <strain evidence="3 4">CGMCC 1.7031</strain>
    </source>
</reference>
<name>A0A1G5IND1_9FLAO</name>
<evidence type="ECO:0000259" key="2">
    <source>
        <dbReference type="Pfam" id="PF18962"/>
    </source>
</evidence>
<gene>
    <name evidence="3" type="ORF">SAMN02927903_02342</name>
</gene>